<dbReference type="InterPro" id="IPR036514">
    <property type="entry name" value="SGNH_hydro_sf"/>
</dbReference>
<protein>
    <submittedName>
        <fullName evidence="3">SGNH/GDSL hydrolase family protein</fullName>
    </submittedName>
</protein>
<feature type="chain" id="PRO_5046498749" evidence="1">
    <location>
        <begin position="24"/>
        <end position="300"/>
    </location>
</feature>
<dbReference type="SUPFAM" id="SSF52266">
    <property type="entry name" value="SGNH hydrolase"/>
    <property type="match status" value="1"/>
</dbReference>
<dbReference type="InterPro" id="IPR013830">
    <property type="entry name" value="SGNH_hydro"/>
</dbReference>
<dbReference type="PANTHER" id="PTHR37981">
    <property type="entry name" value="LIPASE 2"/>
    <property type="match status" value="1"/>
</dbReference>
<keyword evidence="1" id="KW-0732">Signal</keyword>
<dbReference type="EMBL" id="BAABJO010000006">
    <property type="protein sequence ID" value="GAA5117488.1"/>
    <property type="molecule type" value="Genomic_DNA"/>
</dbReference>
<name>A0ABP9NKY1_9PSEU</name>
<sequence length="300" mass="30708">MRRSPARWVAPVLIAIAVPFATAGPAAADPDQGPVQRYVALGDSYAAGPLVPIPTGEPAGCLRSDHNYPSVVAQELGVADFHDVSCSGATTENITGPQGVPLGKNPPQLEALTPDTQLVTISIGGNDIGFGDIVQECATRSPLQPTGSACKDHYTAGGTDQLTQRVDDAAPKVADVLAAIDRRSPDARVLLVGYPAILPDEGPGCFPVVPFSPGDVEYLRGVEKDLNAMLAKQAAAAGTEFVDTYTPSIGHDACQPPGTKWVEGLVPTAPAAPVHPNALGMREIGRVVAGAVGGSSSPAA</sequence>
<dbReference type="CDD" id="cd01823">
    <property type="entry name" value="SEST_like"/>
    <property type="match status" value="1"/>
</dbReference>
<accession>A0ABP9NKY1</accession>
<proteinExistence type="predicted"/>
<dbReference type="Pfam" id="PF13472">
    <property type="entry name" value="Lipase_GDSL_2"/>
    <property type="match status" value="1"/>
</dbReference>
<dbReference type="Proteomes" id="UP001500804">
    <property type="component" value="Unassembled WGS sequence"/>
</dbReference>
<dbReference type="RefSeq" id="WP_345604603.1">
    <property type="nucleotide sequence ID" value="NZ_BAABJO010000006.1"/>
</dbReference>
<comment type="caution">
    <text evidence="3">The sequence shown here is derived from an EMBL/GenBank/DDBJ whole genome shotgun (WGS) entry which is preliminary data.</text>
</comment>
<keyword evidence="3" id="KW-0378">Hydrolase</keyword>
<evidence type="ECO:0000313" key="4">
    <source>
        <dbReference type="Proteomes" id="UP001500804"/>
    </source>
</evidence>
<keyword evidence="4" id="KW-1185">Reference proteome</keyword>
<evidence type="ECO:0000256" key="1">
    <source>
        <dbReference type="SAM" id="SignalP"/>
    </source>
</evidence>
<gene>
    <name evidence="3" type="ORF">GCM10023320_19950</name>
</gene>
<feature type="domain" description="SGNH hydrolase-type esterase" evidence="2">
    <location>
        <begin position="40"/>
        <end position="282"/>
    </location>
</feature>
<evidence type="ECO:0000259" key="2">
    <source>
        <dbReference type="Pfam" id="PF13472"/>
    </source>
</evidence>
<dbReference type="PANTHER" id="PTHR37981:SF1">
    <property type="entry name" value="SGNH HYDROLASE-TYPE ESTERASE DOMAIN-CONTAINING PROTEIN"/>
    <property type="match status" value="1"/>
</dbReference>
<organism evidence="3 4">
    <name type="scientific">Pseudonocardia adelaidensis</name>
    <dbReference type="NCBI Taxonomy" id="648754"/>
    <lineage>
        <taxon>Bacteria</taxon>
        <taxon>Bacillati</taxon>
        <taxon>Actinomycetota</taxon>
        <taxon>Actinomycetes</taxon>
        <taxon>Pseudonocardiales</taxon>
        <taxon>Pseudonocardiaceae</taxon>
        <taxon>Pseudonocardia</taxon>
    </lineage>
</organism>
<evidence type="ECO:0000313" key="3">
    <source>
        <dbReference type="EMBL" id="GAA5117488.1"/>
    </source>
</evidence>
<dbReference type="InterPro" id="IPR037460">
    <property type="entry name" value="SEST-like"/>
</dbReference>
<reference evidence="4" key="1">
    <citation type="journal article" date="2019" name="Int. J. Syst. Evol. Microbiol.">
        <title>The Global Catalogue of Microorganisms (GCM) 10K type strain sequencing project: providing services to taxonomists for standard genome sequencing and annotation.</title>
        <authorList>
            <consortium name="The Broad Institute Genomics Platform"/>
            <consortium name="The Broad Institute Genome Sequencing Center for Infectious Disease"/>
            <person name="Wu L."/>
            <person name="Ma J."/>
        </authorList>
    </citation>
    <scope>NUCLEOTIDE SEQUENCE [LARGE SCALE GENOMIC DNA]</scope>
    <source>
        <strain evidence="4">JCM 18302</strain>
    </source>
</reference>
<feature type="signal peptide" evidence="1">
    <location>
        <begin position="1"/>
        <end position="23"/>
    </location>
</feature>
<dbReference type="Gene3D" id="3.40.50.1110">
    <property type="entry name" value="SGNH hydrolase"/>
    <property type="match status" value="1"/>
</dbReference>
<dbReference type="GO" id="GO:0016787">
    <property type="term" value="F:hydrolase activity"/>
    <property type="evidence" value="ECO:0007669"/>
    <property type="project" value="UniProtKB-KW"/>
</dbReference>